<evidence type="ECO:0000313" key="3">
    <source>
        <dbReference type="EMBL" id="CEM29210.1"/>
    </source>
</evidence>
<evidence type="ECO:0000313" key="4">
    <source>
        <dbReference type="Proteomes" id="UP000041254"/>
    </source>
</evidence>
<protein>
    <recommendedName>
        <fullName evidence="5">Malate dehydrogenase</fullName>
    </recommendedName>
</protein>
<evidence type="ECO:0000256" key="2">
    <source>
        <dbReference type="ARBA" id="ARBA00023002"/>
    </source>
</evidence>
<dbReference type="InterPro" id="IPR043143">
    <property type="entry name" value="Mal/L-sulf/L-lact_DH-like_NADP"/>
</dbReference>
<dbReference type="PhylomeDB" id="A0A0G4GHN4"/>
<dbReference type="VEuPathDB" id="CryptoDB:Vbra_10028"/>
<dbReference type="PANTHER" id="PTHR11091">
    <property type="entry name" value="OXIDOREDUCTASE-RELATED"/>
    <property type="match status" value="1"/>
</dbReference>
<keyword evidence="4" id="KW-1185">Reference proteome</keyword>
<dbReference type="Gene3D" id="3.30.1370.60">
    <property type="entry name" value="Hypothetical oxidoreductase yiak, domain 2"/>
    <property type="match status" value="1"/>
</dbReference>
<evidence type="ECO:0008006" key="5">
    <source>
        <dbReference type="Google" id="ProtNLM"/>
    </source>
</evidence>
<sequence>MADQGLLGFAFAQSPEYVAPHGTNEAIFGTNPLAIGIPRSSGCESLVLDMATSVMAYYGIHEAKAAGRPLPPNVAYDSEGNPTQDPTSALSGALLVFDRSHKGSHLALMVEILAGALVGADVQNKKTANNWGTLLFAIDPAELGPTDDFHTKTEAIIARVRSARKLPGVSEILMPGERGNRLARRVVESGQIEVEANLTQQLRECAAG</sequence>
<dbReference type="EMBL" id="CDMY01000666">
    <property type="protein sequence ID" value="CEM29210.1"/>
    <property type="molecule type" value="Genomic_DNA"/>
</dbReference>
<dbReference type="PANTHER" id="PTHR11091:SF0">
    <property type="entry name" value="MALATE DEHYDROGENASE"/>
    <property type="match status" value="1"/>
</dbReference>
<dbReference type="SUPFAM" id="SSF89733">
    <property type="entry name" value="L-sulfolactate dehydrogenase-like"/>
    <property type="match status" value="1"/>
</dbReference>
<dbReference type="Pfam" id="PF02615">
    <property type="entry name" value="Ldh_2"/>
    <property type="match status" value="1"/>
</dbReference>
<dbReference type="AlphaFoldDB" id="A0A0G4GHN4"/>
<dbReference type="Proteomes" id="UP000041254">
    <property type="component" value="Unassembled WGS sequence"/>
</dbReference>
<evidence type="ECO:0000256" key="1">
    <source>
        <dbReference type="ARBA" id="ARBA00006056"/>
    </source>
</evidence>
<comment type="similarity">
    <text evidence="1">Belongs to the LDH2/MDH2 oxidoreductase family.</text>
</comment>
<reference evidence="3 4" key="1">
    <citation type="submission" date="2014-11" db="EMBL/GenBank/DDBJ databases">
        <authorList>
            <person name="Zhu J."/>
            <person name="Qi W."/>
            <person name="Song R."/>
        </authorList>
    </citation>
    <scope>NUCLEOTIDE SEQUENCE [LARGE SCALE GENOMIC DNA]</scope>
</reference>
<dbReference type="OrthoDB" id="442753at2759"/>
<dbReference type="InterPro" id="IPR003767">
    <property type="entry name" value="Malate/L-lactate_DH-like"/>
</dbReference>
<gene>
    <name evidence="3" type="ORF">Vbra_10028</name>
</gene>
<organism evidence="3 4">
    <name type="scientific">Vitrella brassicaformis (strain CCMP3155)</name>
    <dbReference type="NCBI Taxonomy" id="1169540"/>
    <lineage>
        <taxon>Eukaryota</taxon>
        <taxon>Sar</taxon>
        <taxon>Alveolata</taxon>
        <taxon>Colpodellida</taxon>
        <taxon>Vitrellaceae</taxon>
        <taxon>Vitrella</taxon>
    </lineage>
</organism>
<dbReference type="InParanoid" id="A0A0G4GHN4"/>
<name>A0A0G4GHN4_VITBC</name>
<dbReference type="InterPro" id="IPR036111">
    <property type="entry name" value="Mal/L-sulfo/L-lacto_DH-like_sf"/>
</dbReference>
<dbReference type="STRING" id="1169540.A0A0G4GHN4"/>
<keyword evidence="2" id="KW-0560">Oxidoreductase</keyword>
<dbReference type="GO" id="GO:0016491">
    <property type="term" value="F:oxidoreductase activity"/>
    <property type="evidence" value="ECO:0007669"/>
    <property type="project" value="UniProtKB-KW"/>
</dbReference>
<proteinExistence type="inferred from homology"/>
<accession>A0A0G4GHN4</accession>